<name>A0A4R0HLM7_9ACTN</name>
<keyword evidence="2" id="KW-0732">Signal</keyword>
<dbReference type="Proteomes" id="UP000292346">
    <property type="component" value="Unassembled WGS sequence"/>
</dbReference>
<comment type="caution">
    <text evidence="3">The sequence shown here is derived from an EMBL/GenBank/DDBJ whole genome shotgun (WGS) entry which is preliminary data.</text>
</comment>
<protein>
    <recommendedName>
        <fullName evidence="5">Alpha/beta hydrolase</fullName>
    </recommendedName>
</protein>
<gene>
    <name evidence="3" type="ORF">E0H45_07675</name>
</gene>
<dbReference type="AlphaFoldDB" id="A0A4R0HLM7"/>
<evidence type="ECO:0000313" key="4">
    <source>
        <dbReference type="Proteomes" id="UP000292346"/>
    </source>
</evidence>
<dbReference type="Gene3D" id="3.40.50.1820">
    <property type="entry name" value="alpha/beta hydrolase"/>
    <property type="match status" value="1"/>
</dbReference>
<organism evidence="3 4">
    <name type="scientific">Kribbella soli</name>
    <dbReference type="NCBI Taxonomy" id="1124743"/>
    <lineage>
        <taxon>Bacteria</taxon>
        <taxon>Bacillati</taxon>
        <taxon>Actinomycetota</taxon>
        <taxon>Actinomycetes</taxon>
        <taxon>Propionibacteriales</taxon>
        <taxon>Kribbellaceae</taxon>
        <taxon>Kribbella</taxon>
    </lineage>
</organism>
<dbReference type="InterPro" id="IPR029058">
    <property type="entry name" value="AB_hydrolase_fold"/>
</dbReference>
<evidence type="ECO:0008006" key="5">
    <source>
        <dbReference type="Google" id="ProtNLM"/>
    </source>
</evidence>
<dbReference type="PROSITE" id="PS51257">
    <property type="entry name" value="PROKAR_LIPOPROTEIN"/>
    <property type="match status" value="1"/>
</dbReference>
<feature type="signal peptide" evidence="2">
    <location>
        <begin position="1"/>
        <end position="25"/>
    </location>
</feature>
<keyword evidence="4" id="KW-1185">Reference proteome</keyword>
<reference evidence="3 4" key="1">
    <citation type="submission" date="2019-02" db="EMBL/GenBank/DDBJ databases">
        <title>Kribbella capetownensis sp. nov. and Kribbella speibonae sp. nov., isolated from soil.</title>
        <authorList>
            <person name="Curtis S.M."/>
            <person name="Norton I."/>
            <person name="Everest G.J."/>
            <person name="Meyers P.R."/>
        </authorList>
    </citation>
    <scope>NUCLEOTIDE SEQUENCE [LARGE SCALE GENOMIC DNA]</scope>
    <source>
        <strain evidence="3 4">KCTC 29219</strain>
    </source>
</reference>
<feature type="region of interest" description="Disordered" evidence="1">
    <location>
        <begin position="29"/>
        <end position="50"/>
    </location>
</feature>
<proteinExistence type="predicted"/>
<feature type="chain" id="PRO_5038883996" description="Alpha/beta hydrolase" evidence="2">
    <location>
        <begin position="26"/>
        <end position="262"/>
    </location>
</feature>
<dbReference type="RefSeq" id="WP_131335537.1">
    <property type="nucleotide sequence ID" value="NZ_SJJZ01000001.1"/>
</dbReference>
<dbReference type="EMBL" id="SJJZ01000001">
    <property type="protein sequence ID" value="TCC11158.1"/>
    <property type="molecule type" value="Genomic_DNA"/>
</dbReference>
<evidence type="ECO:0000256" key="2">
    <source>
        <dbReference type="SAM" id="SignalP"/>
    </source>
</evidence>
<dbReference type="OrthoDB" id="3531232at2"/>
<feature type="compositionally biased region" description="Low complexity" evidence="1">
    <location>
        <begin position="32"/>
        <end position="49"/>
    </location>
</feature>
<evidence type="ECO:0000256" key="1">
    <source>
        <dbReference type="SAM" id="MobiDB-lite"/>
    </source>
</evidence>
<sequence length="262" mass="26302">MPSVGRSAVCVVVLVLGLAGCGADPAVPAPSSPMTSAPAPSSPTTSAPAGVMAACPAQGAEPFTAAVAGGSTVSGVQLGDASRAVVLSYEWGGSPCDWSSVATELVARGYRVALWEYGTLTGLDRIKELQAVVDKVRAAGATEVVLAGGSVGGCVSMIGGSMITPAVSGVAVLSCASWYDVEHRLPTTPLAAKLRVPALYLASDGDSLPVAEVRRDFAVVPAKDKKLVVVAGSTGHGVELLDGTEAAVAKPALFAFLDRITR</sequence>
<accession>A0A4R0HLM7</accession>
<dbReference type="SUPFAM" id="SSF53474">
    <property type="entry name" value="alpha/beta-Hydrolases"/>
    <property type="match status" value="1"/>
</dbReference>
<evidence type="ECO:0000313" key="3">
    <source>
        <dbReference type="EMBL" id="TCC11158.1"/>
    </source>
</evidence>